<dbReference type="Pfam" id="PF08331">
    <property type="entry name" value="QueG_DUF1730"/>
    <property type="match status" value="1"/>
</dbReference>
<dbReference type="InterPro" id="IPR004453">
    <property type="entry name" value="QueG"/>
</dbReference>
<comment type="caution">
    <text evidence="9">Lacks conserved residue(s) required for the propagation of feature annotation.</text>
</comment>
<dbReference type="GO" id="GO:0031419">
    <property type="term" value="F:cobalamin binding"/>
    <property type="evidence" value="ECO:0007669"/>
    <property type="project" value="UniProtKB-KW"/>
</dbReference>
<evidence type="ECO:0000256" key="6">
    <source>
        <dbReference type="ARBA" id="ARBA00023002"/>
    </source>
</evidence>
<feature type="binding site" evidence="9">
    <location>
        <position position="227"/>
    </location>
    <ligand>
        <name>[4Fe-4S] cluster</name>
        <dbReference type="ChEBI" id="CHEBI:49883"/>
        <label>2</label>
    </ligand>
</feature>
<dbReference type="PROSITE" id="PS00198">
    <property type="entry name" value="4FE4S_FER_1"/>
    <property type="match status" value="1"/>
</dbReference>
<dbReference type="GO" id="GO:0046872">
    <property type="term" value="F:metal ion binding"/>
    <property type="evidence" value="ECO:0007669"/>
    <property type="project" value="UniProtKB-KW"/>
</dbReference>
<dbReference type="Pfam" id="PF13484">
    <property type="entry name" value="Fer4_16"/>
    <property type="match status" value="1"/>
</dbReference>
<feature type="binding site" evidence="9">
    <location>
        <position position="257"/>
    </location>
    <ligand>
        <name>[4Fe-4S] cluster</name>
        <dbReference type="ChEBI" id="CHEBI:49883"/>
        <label>2</label>
    </ligand>
</feature>
<gene>
    <name evidence="9" type="primary">queG</name>
    <name evidence="11" type="ORF">SAMN05216236_12655</name>
</gene>
<feature type="binding site" evidence="9">
    <location>
        <position position="182"/>
    </location>
    <ligand>
        <name>cob(II)alamin</name>
        <dbReference type="ChEBI" id="CHEBI:16304"/>
    </ligand>
</feature>
<feature type="binding site" evidence="9">
    <location>
        <position position="254"/>
    </location>
    <ligand>
        <name>[4Fe-4S] cluster</name>
        <dbReference type="ChEBI" id="CHEBI:49883"/>
        <label>2</label>
    </ligand>
</feature>
<dbReference type="HAMAP" id="MF_00916">
    <property type="entry name" value="QueG"/>
    <property type="match status" value="1"/>
</dbReference>
<comment type="similarity">
    <text evidence="9">Belongs to the QueG family.</text>
</comment>
<dbReference type="InterPro" id="IPR017896">
    <property type="entry name" value="4Fe4S_Fe-S-bd"/>
</dbReference>
<dbReference type="NCBIfam" id="TIGR00276">
    <property type="entry name" value="tRNA epoxyqueuosine(34) reductase QueG"/>
    <property type="match status" value="1"/>
</dbReference>
<keyword evidence="12" id="KW-1185">Reference proteome</keyword>
<protein>
    <recommendedName>
        <fullName evidence="9">Epoxyqueuosine reductase</fullName>
        <ecNumber evidence="9">1.17.99.6</ecNumber>
    </recommendedName>
    <alternativeName>
        <fullName evidence="9">Queuosine biosynthesis protein QueG</fullName>
    </alternativeName>
</protein>
<evidence type="ECO:0000256" key="4">
    <source>
        <dbReference type="ARBA" id="ARBA00022723"/>
    </source>
</evidence>
<dbReference type="UniPathway" id="UPA00392"/>
<dbReference type="Gene3D" id="3.30.70.20">
    <property type="match status" value="1"/>
</dbReference>
<dbReference type="GO" id="GO:0005737">
    <property type="term" value="C:cytoplasm"/>
    <property type="evidence" value="ECO:0007669"/>
    <property type="project" value="UniProtKB-SubCell"/>
</dbReference>
<evidence type="ECO:0000256" key="3">
    <source>
        <dbReference type="ARBA" id="ARBA00022694"/>
    </source>
</evidence>
<dbReference type="InterPro" id="IPR013542">
    <property type="entry name" value="QueG_DUF1730"/>
</dbReference>
<keyword evidence="9" id="KW-0846">Cobalamin</keyword>
<feature type="binding site" evidence="9">
    <location>
        <position position="207"/>
    </location>
    <ligand>
        <name>[4Fe-4S] cluster</name>
        <dbReference type="ChEBI" id="CHEBI:49883"/>
        <label>1</label>
    </ligand>
</feature>
<feature type="binding site" evidence="9">
    <location>
        <position position="261"/>
    </location>
    <ligand>
        <name>[4Fe-4S] cluster</name>
        <dbReference type="ChEBI" id="CHEBI:49883"/>
        <label>1</label>
    </ligand>
</feature>
<evidence type="ECO:0000256" key="2">
    <source>
        <dbReference type="ARBA" id="ARBA00022490"/>
    </source>
</evidence>
<dbReference type="AlphaFoldDB" id="A0A1I7DDW5"/>
<evidence type="ECO:0000256" key="8">
    <source>
        <dbReference type="ARBA" id="ARBA00023014"/>
    </source>
</evidence>
<keyword evidence="4 9" id="KW-0479">Metal-binding</keyword>
<feature type="binding site" evidence="9">
    <location>
        <position position="171"/>
    </location>
    <ligand>
        <name>cob(II)alamin</name>
        <dbReference type="ChEBI" id="CHEBI:16304"/>
    </ligand>
</feature>
<dbReference type="GO" id="GO:0052693">
    <property type="term" value="F:epoxyqueuosine reductase activity"/>
    <property type="evidence" value="ECO:0007669"/>
    <property type="project" value="UniProtKB-UniRule"/>
</dbReference>
<comment type="subcellular location">
    <subcellularLocation>
        <location evidence="9">Cytoplasm</location>
    </subcellularLocation>
</comment>
<comment type="function">
    <text evidence="9">Catalyzes the conversion of epoxyqueuosine (oQ) to queuosine (Q), which is a hypermodified base found in the wobble positions of tRNA(Asp), tRNA(Asn), tRNA(His) and tRNA(Tyr).</text>
</comment>
<sequence>MGESLKQRLVARALQEGFVACRVCRPWDVPQVPERLAAFLQAGYHGQMGWMAERSHWRGDPSVLWPEARSAIMLAESYAPEHDPTGVLAQRERGAISVYAQNRDYHDLVKKRLKRLARWLIAECETVNATVAPARALRSPEVKVFVDTAPVPEKALGQAAGLGWQGKHTNLVSRDWGNWAFIGSIFTTLELPVDAPERDHCGSCRACMDVCPTEAFPAPYRLDARRCISYLTIEYKGPVDEDLRGKLGNHIYGCDDCLAACPWNKFAVAASDMRYAARDELIAPRLAELAVLDDAGFRALFSGSPIKRIGRDRFVRNVLYAIGNSGDAGLRAVARGLVEDADAAVADAARWAVKRLSA</sequence>
<feature type="binding site" evidence="9">
    <location>
        <position position="204"/>
    </location>
    <ligand>
        <name>[4Fe-4S] cluster</name>
        <dbReference type="ChEBI" id="CHEBI:49883"/>
        <label>1</label>
    </ligand>
</feature>
<dbReference type="SUPFAM" id="SSF46548">
    <property type="entry name" value="alpha-helical ferredoxin"/>
    <property type="match status" value="1"/>
</dbReference>
<dbReference type="STRING" id="999627.SAMN05216236_12655"/>
<keyword evidence="3 9" id="KW-0819">tRNA processing</keyword>
<dbReference type="InterPro" id="IPR017900">
    <property type="entry name" value="4Fe4S_Fe_S_CS"/>
</dbReference>
<dbReference type="Proteomes" id="UP000182466">
    <property type="component" value="Unassembled WGS sequence"/>
</dbReference>
<feature type="active site" description="Proton donor" evidence="9">
    <location>
        <position position="147"/>
    </location>
</feature>
<dbReference type="eggNOG" id="COG1600">
    <property type="taxonomic scope" value="Bacteria"/>
</dbReference>
<feature type="binding site" evidence="9">
    <location>
        <begin position="254"/>
        <end position="255"/>
    </location>
    <ligand>
        <name>cob(II)alamin</name>
        <dbReference type="ChEBI" id="CHEBI:16304"/>
    </ligand>
</feature>
<name>A0A1I7DDW5_9RHOB</name>
<dbReference type="PROSITE" id="PS51379">
    <property type="entry name" value="4FE4S_FER_2"/>
    <property type="match status" value="1"/>
</dbReference>
<feature type="binding site" evidence="9">
    <location>
        <position position="58"/>
    </location>
    <ligand>
        <name>cob(II)alamin</name>
        <dbReference type="ChEBI" id="CHEBI:16304"/>
    </ligand>
</feature>
<comment type="pathway">
    <text evidence="9">tRNA modification; tRNA-queuosine biosynthesis.</text>
</comment>
<keyword evidence="9" id="KW-0170">Cobalt</keyword>
<evidence type="ECO:0000256" key="5">
    <source>
        <dbReference type="ARBA" id="ARBA00022785"/>
    </source>
</evidence>
<accession>A0A1I7DDW5</accession>
<evidence type="ECO:0000256" key="9">
    <source>
        <dbReference type="HAMAP-Rule" id="MF_00916"/>
    </source>
</evidence>
<comment type="cofactor">
    <cofactor evidence="9">
        <name>[4Fe-4S] cluster</name>
        <dbReference type="ChEBI" id="CHEBI:49883"/>
    </cofactor>
    <text evidence="9">Binds 2 [4Fe-4S] clusters per monomer.</text>
</comment>
<evidence type="ECO:0000256" key="1">
    <source>
        <dbReference type="ARBA" id="ARBA00022485"/>
    </source>
</evidence>
<evidence type="ECO:0000256" key="7">
    <source>
        <dbReference type="ARBA" id="ARBA00023004"/>
    </source>
</evidence>
<dbReference type="RefSeq" id="WP_027262312.1">
    <property type="nucleotide sequence ID" value="NZ_FPAW01000026.1"/>
</dbReference>
<feature type="binding site" evidence="9">
    <location>
        <position position="211"/>
    </location>
    <ligand>
        <name>[4Fe-4S] cluster</name>
        <dbReference type="ChEBI" id="CHEBI:49883"/>
        <label>2</label>
    </ligand>
</feature>
<keyword evidence="2 9" id="KW-0963">Cytoplasm</keyword>
<proteinExistence type="inferred from homology"/>
<evidence type="ECO:0000313" key="11">
    <source>
        <dbReference type="EMBL" id="SFU09902.1"/>
    </source>
</evidence>
<comment type="subunit">
    <text evidence="9">Monomer.</text>
</comment>
<dbReference type="PANTHER" id="PTHR30002">
    <property type="entry name" value="EPOXYQUEUOSINE REDUCTASE"/>
    <property type="match status" value="1"/>
</dbReference>
<dbReference type="EC" id="1.17.99.6" evidence="9"/>
<keyword evidence="6 9" id="KW-0560">Oxidoreductase</keyword>
<dbReference type="EMBL" id="FPAW01000026">
    <property type="protein sequence ID" value="SFU09902.1"/>
    <property type="molecule type" value="Genomic_DNA"/>
</dbReference>
<comment type="cofactor">
    <cofactor evidence="9">
        <name>cob(II)alamin</name>
        <dbReference type="ChEBI" id="CHEBI:16304"/>
    </cofactor>
</comment>
<feature type="binding site" evidence="9">
    <location>
        <position position="236"/>
    </location>
    <ligand>
        <name>tRNA</name>
        <dbReference type="ChEBI" id="CHEBI:17843"/>
    </ligand>
</feature>
<keyword evidence="5 9" id="KW-0671">Queuosine biosynthesis</keyword>
<organism evidence="11 12">
    <name type="scientific">Sedimentitalea nanhaiensis</name>
    <dbReference type="NCBI Taxonomy" id="999627"/>
    <lineage>
        <taxon>Bacteria</taxon>
        <taxon>Pseudomonadati</taxon>
        <taxon>Pseudomonadota</taxon>
        <taxon>Alphaproteobacteria</taxon>
        <taxon>Rhodobacterales</taxon>
        <taxon>Paracoccaceae</taxon>
        <taxon>Sedimentitalea</taxon>
    </lineage>
</organism>
<evidence type="ECO:0000313" key="12">
    <source>
        <dbReference type="Proteomes" id="UP000182466"/>
    </source>
</evidence>
<dbReference type="OrthoDB" id="9784571at2"/>
<evidence type="ECO:0000259" key="10">
    <source>
        <dbReference type="PROSITE" id="PS51379"/>
    </source>
</evidence>
<dbReference type="GO" id="GO:0008616">
    <property type="term" value="P:tRNA queuosine(34) biosynthetic process"/>
    <property type="evidence" value="ECO:0007669"/>
    <property type="project" value="UniProtKB-UniRule"/>
</dbReference>
<keyword evidence="8 9" id="KW-0411">Iron-sulfur</keyword>
<keyword evidence="1 9" id="KW-0004">4Fe-4S</keyword>
<feature type="binding site" evidence="9">
    <location>
        <position position="201"/>
    </location>
    <ligand>
        <name>[4Fe-4S] cluster</name>
        <dbReference type="ChEBI" id="CHEBI:49883"/>
        <label>1</label>
    </ligand>
</feature>
<feature type="domain" description="4Fe-4S ferredoxin-type" evidence="10">
    <location>
        <begin position="189"/>
        <end position="221"/>
    </location>
</feature>
<comment type="catalytic activity">
    <reaction evidence="9">
        <text>epoxyqueuosine(34) in tRNA + AH2 = queuosine(34) in tRNA + A + H2O</text>
        <dbReference type="Rhea" id="RHEA:32159"/>
        <dbReference type="Rhea" id="RHEA-COMP:18571"/>
        <dbReference type="Rhea" id="RHEA-COMP:18582"/>
        <dbReference type="ChEBI" id="CHEBI:13193"/>
        <dbReference type="ChEBI" id="CHEBI:15377"/>
        <dbReference type="ChEBI" id="CHEBI:17499"/>
        <dbReference type="ChEBI" id="CHEBI:194431"/>
        <dbReference type="ChEBI" id="CHEBI:194443"/>
        <dbReference type="EC" id="1.17.99.6"/>
    </reaction>
</comment>
<feature type="binding site" evidence="9">
    <location>
        <position position="147"/>
    </location>
    <ligand>
        <name>cob(II)alamin</name>
        <dbReference type="ChEBI" id="CHEBI:16304"/>
    </ligand>
</feature>
<dbReference type="PANTHER" id="PTHR30002:SF4">
    <property type="entry name" value="EPOXYQUEUOSINE REDUCTASE"/>
    <property type="match status" value="1"/>
</dbReference>
<reference evidence="11 12" key="1">
    <citation type="submission" date="2016-10" db="EMBL/GenBank/DDBJ databases">
        <authorList>
            <person name="de Groot N.N."/>
        </authorList>
    </citation>
    <scope>NUCLEOTIDE SEQUENCE [LARGE SCALE GENOMIC DNA]</scope>
    <source>
        <strain evidence="11 12">CGMCC 1.10959</strain>
    </source>
</reference>
<dbReference type="GO" id="GO:0051539">
    <property type="term" value="F:4 iron, 4 sulfur cluster binding"/>
    <property type="evidence" value="ECO:0007669"/>
    <property type="project" value="UniProtKB-KW"/>
</dbReference>
<feature type="binding site" evidence="9">
    <location>
        <position position="229"/>
    </location>
    <ligand>
        <name>cob(II)alamin</name>
        <dbReference type="ChEBI" id="CHEBI:16304"/>
    </ligand>
</feature>
<keyword evidence="7 9" id="KW-0408">Iron</keyword>